<evidence type="ECO:0000313" key="2">
    <source>
        <dbReference type="Proteomes" id="UP001412067"/>
    </source>
</evidence>
<name>A0ABR2LIW5_9ASPA</name>
<comment type="caution">
    <text evidence="1">The sequence shown here is derived from an EMBL/GenBank/DDBJ whole genome shotgun (WGS) entry which is preliminary data.</text>
</comment>
<keyword evidence="2" id="KW-1185">Reference proteome</keyword>
<protein>
    <submittedName>
        <fullName evidence="1">Uncharacterized protein</fullName>
    </submittedName>
</protein>
<organism evidence="1 2">
    <name type="scientific">Platanthera guangdongensis</name>
    <dbReference type="NCBI Taxonomy" id="2320717"/>
    <lineage>
        <taxon>Eukaryota</taxon>
        <taxon>Viridiplantae</taxon>
        <taxon>Streptophyta</taxon>
        <taxon>Embryophyta</taxon>
        <taxon>Tracheophyta</taxon>
        <taxon>Spermatophyta</taxon>
        <taxon>Magnoliopsida</taxon>
        <taxon>Liliopsida</taxon>
        <taxon>Asparagales</taxon>
        <taxon>Orchidaceae</taxon>
        <taxon>Orchidoideae</taxon>
        <taxon>Orchideae</taxon>
        <taxon>Orchidinae</taxon>
        <taxon>Platanthera</taxon>
    </lineage>
</organism>
<dbReference type="EMBL" id="JBBWWR010000019">
    <property type="protein sequence ID" value="KAK8941848.1"/>
    <property type="molecule type" value="Genomic_DNA"/>
</dbReference>
<dbReference type="Proteomes" id="UP001412067">
    <property type="component" value="Unassembled WGS sequence"/>
</dbReference>
<gene>
    <name evidence="1" type="ORF">KSP40_PGU008909</name>
</gene>
<proteinExistence type="predicted"/>
<reference evidence="1 2" key="1">
    <citation type="journal article" date="2022" name="Nat. Plants">
        <title>Genomes of leafy and leafless Platanthera orchids illuminate the evolution of mycoheterotrophy.</title>
        <authorList>
            <person name="Li M.H."/>
            <person name="Liu K.W."/>
            <person name="Li Z."/>
            <person name="Lu H.C."/>
            <person name="Ye Q.L."/>
            <person name="Zhang D."/>
            <person name="Wang J.Y."/>
            <person name="Li Y.F."/>
            <person name="Zhong Z.M."/>
            <person name="Liu X."/>
            <person name="Yu X."/>
            <person name="Liu D.K."/>
            <person name="Tu X.D."/>
            <person name="Liu B."/>
            <person name="Hao Y."/>
            <person name="Liao X.Y."/>
            <person name="Jiang Y.T."/>
            <person name="Sun W.H."/>
            <person name="Chen J."/>
            <person name="Chen Y.Q."/>
            <person name="Ai Y."/>
            <person name="Zhai J.W."/>
            <person name="Wu S.S."/>
            <person name="Zhou Z."/>
            <person name="Hsiao Y.Y."/>
            <person name="Wu W.L."/>
            <person name="Chen Y.Y."/>
            <person name="Lin Y.F."/>
            <person name="Hsu J.L."/>
            <person name="Li C.Y."/>
            <person name="Wang Z.W."/>
            <person name="Zhao X."/>
            <person name="Zhong W.Y."/>
            <person name="Ma X.K."/>
            <person name="Ma L."/>
            <person name="Huang J."/>
            <person name="Chen G.Z."/>
            <person name="Huang M.Z."/>
            <person name="Huang L."/>
            <person name="Peng D.H."/>
            <person name="Luo Y.B."/>
            <person name="Zou S.Q."/>
            <person name="Chen S.P."/>
            <person name="Lan S."/>
            <person name="Tsai W.C."/>
            <person name="Van de Peer Y."/>
            <person name="Liu Z.J."/>
        </authorList>
    </citation>
    <scope>NUCLEOTIDE SEQUENCE [LARGE SCALE GENOMIC DNA]</scope>
    <source>
        <strain evidence="1">Lor288</strain>
    </source>
</reference>
<sequence length="115" mass="13373">MAFLHRRSRLEQGRPRFIIPALPSVRTLRSFSPGTAFSKNSQSHLLIKWDGRTLDVERAKLSLEHMRALNTEFVSWVQSQLQNHLDELWIDGVKYYLSHASNIWQGRRALGLKFG</sequence>
<evidence type="ECO:0000313" key="1">
    <source>
        <dbReference type="EMBL" id="KAK8941848.1"/>
    </source>
</evidence>
<accession>A0ABR2LIW5</accession>